<dbReference type="EMBL" id="JAYKXN010000008">
    <property type="protein sequence ID" value="KAK7263370.1"/>
    <property type="molecule type" value="Genomic_DNA"/>
</dbReference>
<evidence type="ECO:0000256" key="1">
    <source>
        <dbReference type="ARBA" id="ARBA00007626"/>
    </source>
</evidence>
<dbReference type="InterPro" id="IPR011990">
    <property type="entry name" value="TPR-like_helical_dom_sf"/>
</dbReference>
<dbReference type="NCBIfam" id="TIGR00756">
    <property type="entry name" value="PPR"/>
    <property type="match status" value="1"/>
</dbReference>
<evidence type="ECO:0000313" key="4">
    <source>
        <dbReference type="EMBL" id="KAK7263370.1"/>
    </source>
</evidence>
<proteinExistence type="inferred from homology"/>
<dbReference type="InterPro" id="IPR002885">
    <property type="entry name" value="PPR_rpt"/>
</dbReference>
<comment type="similarity">
    <text evidence="1">Belongs to the PPR family. P subfamily.</text>
</comment>
<sequence>MKKVGYDDSMISDDAVGRSKLHEETSNSHGKADLATTLAQILKDEDRRVFPLVYNFNSSIFFFCKARMIEDALKAYRRMVNMKIQPTTETFLFCCVDTLLSACIGGVCLPFADEVLCWLYETMKEMII</sequence>
<gene>
    <name evidence="4" type="ORF">RJT34_30958</name>
</gene>
<keyword evidence="2" id="KW-0677">Repeat</keyword>
<dbReference type="PANTHER" id="PTHR46598:SF3">
    <property type="entry name" value="OS07G0495300 PROTEIN"/>
    <property type="match status" value="1"/>
</dbReference>
<dbReference type="PANTHER" id="PTHR46598">
    <property type="entry name" value="BNAC05G43320D PROTEIN"/>
    <property type="match status" value="1"/>
</dbReference>
<dbReference type="AlphaFoldDB" id="A0AAN9EXV5"/>
<keyword evidence="5" id="KW-1185">Reference proteome</keyword>
<evidence type="ECO:0000313" key="5">
    <source>
        <dbReference type="Proteomes" id="UP001359559"/>
    </source>
</evidence>
<name>A0AAN9EXV5_CLITE</name>
<protein>
    <recommendedName>
        <fullName evidence="6">Pentatricopeptide repeat-containing protein</fullName>
    </recommendedName>
</protein>
<organism evidence="4 5">
    <name type="scientific">Clitoria ternatea</name>
    <name type="common">Butterfly pea</name>
    <dbReference type="NCBI Taxonomy" id="43366"/>
    <lineage>
        <taxon>Eukaryota</taxon>
        <taxon>Viridiplantae</taxon>
        <taxon>Streptophyta</taxon>
        <taxon>Embryophyta</taxon>
        <taxon>Tracheophyta</taxon>
        <taxon>Spermatophyta</taxon>
        <taxon>Magnoliopsida</taxon>
        <taxon>eudicotyledons</taxon>
        <taxon>Gunneridae</taxon>
        <taxon>Pentapetalae</taxon>
        <taxon>rosids</taxon>
        <taxon>fabids</taxon>
        <taxon>Fabales</taxon>
        <taxon>Fabaceae</taxon>
        <taxon>Papilionoideae</taxon>
        <taxon>50 kb inversion clade</taxon>
        <taxon>NPAAA clade</taxon>
        <taxon>indigoferoid/millettioid clade</taxon>
        <taxon>Phaseoleae</taxon>
        <taxon>Clitoria</taxon>
    </lineage>
</organism>
<reference evidence="4 5" key="1">
    <citation type="submission" date="2024-01" db="EMBL/GenBank/DDBJ databases">
        <title>The genomes of 5 underutilized Papilionoideae crops provide insights into root nodulation and disease resistance.</title>
        <authorList>
            <person name="Yuan L."/>
        </authorList>
    </citation>
    <scope>NUCLEOTIDE SEQUENCE [LARGE SCALE GENOMIC DNA]</scope>
    <source>
        <strain evidence="4">LY-2023</strain>
        <tissue evidence="4">Leaf</tissue>
    </source>
</reference>
<accession>A0AAN9EXV5</accession>
<feature type="repeat" description="PPR" evidence="3">
    <location>
        <begin position="52"/>
        <end position="86"/>
    </location>
</feature>
<evidence type="ECO:0008006" key="6">
    <source>
        <dbReference type="Google" id="ProtNLM"/>
    </source>
</evidence>
<dbReference type="PROSITE" id="PS51375">
    <property type="entry name" value="PPR"/>
    <property type="match status" value="1"/>
</dbReference>
<comment type="caution">
    <text evidence="4">The sequence shown here is derived from an EMBL/GenBank/DDBJ whole genome shotgun (WGS) entry which is preliminary data.</text>
</comment>
<evidence type="ECO:0000256" key="3">
    <source>
        <dbReference type="PROSITE-ProRule" id="PRU00708"/>
    </source>
</evidence>
<evidence type="ECO:0000256" key="2">
    <source>
        <dbReference type="ARBA" id="ARBA00022737"/>
    </source>
</evidence>
<dbReference type="Gene3D" id="1.25.40.10">
    <property type="entry name" value="Tetratricopeptide repeat domain"/>
    <property type="match status" value="1"/>
</dbReference>
<dbReference type="Proteomes" id="UP001359559">
    <property type="component" value="Unassembled WGS sequence"/>
</dbReference>